<feature type="transmembrane region" description="Helical" evidence="19">
    <location>
        <begin position="569"/>
        <end position="589"/>
    </location>
</feature>
<evidence type="ECO:0000256" key="20">
    <source>
        <dbReference type="SAM" id="MobiDB-lite"/>
    </source>
</evidence>
<keyword evidence="9 19" id="KW-1133">Transmembrane helix</keyword>
<comment type="function">
    <text evidence="19">Phospholipid scramblase involved in autophagy. Cycles between the preautophagosomal structure/phagophore assembly site (PAS) and the cytoplasmic vesicle pool and supplies membrane for the growing autophagosome. Lipid scramblase activity plays a key role in preautophagosomal structure/phagophore assembly by distributing the phospholipids that arrive through ATG2 from the cytoplasmic to the luminal leaflet of the bilayer, thereby driving autophagosomal membrane expansion.</text>
</comment>
<dbReference type="GO" id="GO:0005789">
    <property type="term" value="C:endoplasmic reticulum membrane"/>
    <property type="evidence" value="ECO:0007669"/>
    <property type="project" value="UniProtKB-SubCell"/>
</dbReference>
<dbReference type="Proteomes" id="UP000244722">
    <property type="component" value="Unassembled WGS sequence"/>
</dbReference>
<dbReference type="GO" id="GO:0034727">
    <property type="term" value="P:piecemeal microautophagy of the nucleus"/>
    <property type="evidence" value="ECO:0007669"/>
    <property type="project" value="TreeGrafter"/>
</dbReference>
<evidence type="ECO:0000256" key="13">
    <source>
        <dbReference type="ARBA" id="ARBA00023136"/>
    </source>
</evidence>
<comment type="caution">
    <text evidence="21">The sequence shown here is derived from an EMBL/GenBank/DDBJ whole genome shotgun (WGS) entry which is preliminary data.</text>
</comment>
<evidence type="ECO:0000256" key="11">
    <source>
        <dbReference type="ARBA" id="ARBA00023034"/>
    </source>
</evidence>
<dbReference type="PANTHER" id="PTHR13038">
    <property type="entry name" value="APG9 AUTOPHAGY 9"/>
    <property type="match status" value="1"/>
</dbReference>
<keyword evidence="7 19" id="KW-0813">Transport</keyword>
<keyword evidence="14" id="KW-0968">Cytoplasmic vesicle</keyword>
<feature type="compositionally biased region" description="Gly residues" evidence="20">
    <location>
        <begin position="134"/>
        <end position="143"/>
    </location>
</feature>
<evidence type="ECO:0000256" key="15">
    <source>
        <dbReference type="ARBA" id="ARBA00024479"/>
    </source>
</evidence>
<feature type="region of interest" description="Disordered" evidence="20">
    <location>
        <begin position="750"/>
        <end position="827"/>
    </location>
</feature>
<comment type="catalytic activity">
    <reaction evidence="16">
        <text>a 1,2-diacyl-sn-glycero-3-phosphoethanolamine(in) = a 1,2-diacyl-sn-glycero-3-phosphoethanolamine(out)</text>
        <dbReference type="Rhea" id="RHEA:38895"/>
        <dbReference type="ChEBI" id="CHEBI:64612"/>
    </reaction>
</comment>
<evidence type="ECO:0000256" key="19">
    <source>
        <dbReference type="RuleBase" id="RU364027"/>
    </source>
</evidence>
<evidence type="ECO:0000256" key="17">
    <source>
        <dbReference type="ARBA" id="ARBA00024621"/>
    </source>
</evidence>
<sequence>MTSRILSQIFNQNSASIYETLRQHDATDNSDDDDDLEERAGMLALDNDSHLPPLDLQDGLEDSNFELQQQPPAPAESSFMASENNRRPYFSSMSRSKKNIYAPPRYRDEEDDDDEVPASLLLEPGAGSSKRRGSTGGRSGGVGPVLRAVRNEPLPNTWIATGLGGHQAREESGVGREHQSEGKELRRQARLGLIDPKERALWKWANVENLDNFLNDVYDYFLGKGIWSIALHRLLNQLTLAFVVGFTTFMSLCVDYPLVPKHKKLSEVIIPHCMSRMSGVTTFFMWAISFYWVIKTIHYILDTRRLWDIRNFYKYLLEIPDSDMQTVTWQEVVAKLMALRDSNPTTSGALRRRHFNSQSKQRMDAHDIANRLMRKENYLIALFNKEILDLTIPFPFLRNRGTMLTKTLEWNLSLCILDYVFNDQGQLRTLFLKESHRKILSDGLKRRFLFAGVMNIIFAPFILTYLLLLFLLRNVNDFIKTPARIGHRQYTPLAEWKFREFNELYHIFHMRLNMSYPAAEAYVEQFPKEKTAQVARFVSFVAGSLLGVLAIASIIDGDLIQGFEVVQGMNGLTAIATLTTIVAVSRGMLPEDNTVYDPEWSIRNVIQHIHYMPDHWRDKLRTDDIKKEFMSLYNLKVMIFLGEVMSVIFTPFVLWVSLSNRSERIIDFFREFTVHVDGIGYVCSFAVFDFQKPGRQNMADLREEYFSSKDNKMLSSYLGFMDQYHGPQNKGGANKRQMSMRNYMSPMLNAQTGKAKDARSPQDRRASDGRQDMQQSIHRESPGRMQGSQILQSSLLDQHHQPPPFVGRAPRHPMFHPSTAESLREEEEEETIASADKPREHYRSNLGESFMSTRVTGTMMAAQAEDDEEDQQAGPHNAGVLDLLNQFVGVEGAGRTAVV</sequence>
<dbReference type="EMBL" id="NESQ01000043">
    <property type="protein sequence ID" value="PUU81566.1"/>
    <property type="molecule type" value="Genomic_DNA"/>
</dbReference>
<keyword evidence="10 19" id="KW-0072">Autophagy</keyword>
<dbReference type="GO" id="GO:0030659">
    <property type="term" value="C:cytoplasmic vesicle membrane"/>
    <property type="evidence" value="ECO:0007669"/>
    <property type="project" value="UniProtKB-SubCell"/>
</dbReference>
<dbReference type="STRING" id="42251.A0A2T7A1F2"/>
<dbReference type="GO" id="GO:0006869">
    <property type="term" value="P:lipid transport"/>
    <property type="evidence" value="ECO:0007669"/>
    <property type="project" value="UniProtKB-KW"/>
</dbReference>
<gene>
    <name evidence="21" type="ORF">B9Z19DRAFT_593537</name>
</gene>
<keyword evidence="13 19" id="KW-0472">Membrane</keyword>
<evidence type="ECO:0000256" key="10">
    <source>
        <dbReference type="ARBA" id="ARBA00023006"/>
    </source>
</evidence>
<comment type="subcellular location">
    <subcellularLocation>
        <location evidence="1">Cytoplasmic vesicle membrane</location>
        <topology evidence="1">Multi-pass membrane protein</topology>
    </subcellularLocation>
    <subcellularLocation>
        <location evidence="2">Endoplasmic reticulum membrane</location>
        <topology evidence="2">Multi-pass membrane protein</topology>
    </subcellularLocation>
    <subcellularLocation>
        <location evidence="4">Golgi apparatus membrane</location>
        <topology evidence="4">Multi-pass membrane protein</topology>
    </subcellularLocation>
    <subcellularLocation>
        <location evidence="3 19">Preautophagosomal structure membrane</location>
        <topology evidence="3 19">Multi-pass membrane protein</topology>
    </subcellularLocation>
</comment>
<comment type="similarity">
    <text evidence="5 19">Belongs to the ATG9 family.</text>
</comment>
<dbReference type="GO" id="GO:0034497">
    <property type="term" value="P:protein localization to phagophore assembly site"/>
    <property type="evidence" value="ECO:0007669"/>
    <property type="project" value="TreeGrafter"/>
</dbReference>
<feature type="transmembrane region" description="Helical" evidence="19">
    <location>
        <begin position="238"/>
        <end position="259"/>
    </location>
</feature>
<evidence type="ECO:0000256" key="5">
    <source>
        <dbReference type="ARBA" id="ARBA00006185"/>
    </source>
</evidence>
<evidence type="ECO:0000256" key="18">
    <source>
        <dbReference type="ARBA" id="ARBA00024631"/>
    </source>
</evidence>
<dbReference type="GO" id="GO:0000139">
    <property type="term" value="C:Golgi membrane"/>
    <property type="evidence" value="ECO:0007669"/>
    <property type="project" value="UniProtKB-SubCell"/>
</dbReference>
<evidence type="ECO:0000256" key="7">
    <source>
        <dbReference type="ARBA" id="ARBA00022448"/>
    </source>
</evidence>
<evidence type="ECO:0000256" key="4">
    <source>
        <dbReference type="ARBA" id="ARBA00004653"/>
    </source>
</evidence>
<evidence type="ECO:0000256" key="9">
    <source>
        <dbReference type="ARBA" id="ARBA00022989"/>
    </source>
</evidence>
<comment type="catalytic activity">
    <reaction evidence="18">
        <text>a 1,2-diacyl-sn-glycero-3-phosphocholine(in) = a 1,2-diacyl-sn-glycero-3-phosphocholine(out)</text>
        <dbReference type="Rhea" id="RHEA:38571"/>
        <dbReference type="ChEBI" id="CHEBI:57643"/>
    </reaction>
</comment>
<feature type="transmembrane region" description="Helical" evidence="19">
    <location>
        <begin position="537"/>
        <end position="557"/>
    </location>
</feature>
<dbReference type="GO" id="GO:0061709">
    <property type="term" value="P:reticulophagy"/>
    <property type="evidence" value="ECO:0007669"/>
    <property type="project" value="TreeGrafter"/>
</dbReference>
<dbReference type="InterPro" id="IPR007241">
    <property type="entry name" value="Autophagy-rel_prot_9"/>
</dbReference>
<dbReference type="Pfam" id="PF04109">
    <property type="entry name" value="ATG9"/>
    <property type="match status" value="1"/>
</dbReference>
<keyword evidence="8 19" id="KW-0812">Transmembrane</keyword>
<dbReference type="OrthoDB" id="2020634at2759"/>
<feature type="compositionally biased region" description="Polar residues" evidence="20">
    <location>
        <begin position="786"/>
        <end position="796"/>
    </location>
</feature>
<comment type="catalytic activity">
    <reaction evidence="15">
        <text>a 1,2-diacyl-sn-glycero-3-phospho-L-serine(in) = a 1,2-diacyl-sn-glycero-3-phospho-L-serine(out)</text>
        <dbReference type="Rhea" id="RHEA:38663"/>
        <dbReference type="ChEBI" id="CHEBI:57262"/>
    </reaction>
</comment>
<evidence type="ECO:0000256" key="16">
    <source>
        <dbReference type="ARBA" id="ARBA00024615"/>
    </source>
</evidence>
<feature type="region of interest" description="Disordered" evidence="20">
    <location>
        <begin position="22"/>
        <end position="146"/>
    </location>
</feature>
<feature type="transmembrane region" description="Helical" evidence="19">
    <location>
        <begin position="637"/>
        <end position="658"/>
    </location>
</feature>
<feature type="compositionally biased region" description="Basic and acidic residues" evidence="20">
    <location>
        <begin position="754"/>
        <end position="782"/>
    </location>
</feature>
<evidence type="ECO:0000256" key="2">
    <source>
        <dbReference type="ARBA" id="ARBA00004477"/>
    </source>
</evidence>
<feature type="compositionally biased region" description="Acidic residues" evidence="20">
    <location>
        <begin position="28"/>
        <end position="37"/>
    </location>
</feature>
<accession>A0A2T7A1F2</accession>
<dbReference type="PANTHER" id="PTHR13038:SF10">
    <property type="entry name" value="AUTOPHAGY-RELATED PROTEIN 9"/>
    <property type="match status" value="1"/>
</dbReference>
<reference evidence="21 22" key="1">
    <citation type="submission" date="2017-04" db="EMBL/GenBank/DDBJ databases">
        <title>Draft genome sequence of Tuber borchii Vittad., a whitish edible truffle.</title>
        <authorList>
            <consortium name="DOE Joint Genome Institute"/>
            <person name="Murat C."/>
            <person name="Kuo A."/>
            <person name="Barry K.W."/>
            <person name="Clum A."/>
            <person name="Dockter R.B."/>
            <person name="Fauchery L."/>
            <person name="Iotti M."/>
            <person name="Kohler A."/>
            <person name="Labutti K."/>
            <person name="Lindquist E.A."/>
            <person name="Lipzen A."/>
            <person name="Ohm R.A."/>
            <person name="Wang M."/>
            <person name="Grigoriev I.V."/>
            <person name="Zambonelli A."/>
            <person name="Martin F.M."/>
        </authorList>
    </citation>
    <scope>NUCLEOTIDE SEQUENCE [LARGE SCALE GENOMIC DNA]</scope>
    <source>
        <strain evidence="21 22">Tbo3840</strain>
    </source>
</reference>
<dbReference type="AlphaFoldDB" id="A0A2T7A1F2"/>
<keyword evidence="11" id="KW-0333">Golgi apparatus</keyword>
<feature type="transmembrane region" description="Helical" evidence="19">
    <location>
        <begin position="279"/>
        <end position="301"/>
    </location>
</feature>
<evidence type="ECO:0000313" key="22">
    <source>
        <dbReference type="Proteomes" id="UP000244722"/>
    </source>
</evidence>
<evidence type="ECO:0000256" key="8">
    <source>
        <dbReference type="ARBA" id="ARBA00022692"/>
    </source>
</evidence>
<evidence type="ECO:0000256" key="3">
    <source>
        <dbReference type="ARBA" id="ARBA00004511"/>
    </source>
</evidence>
<evidence type="ECO:0000256" key="6">
    <source>
        <dbReference type="ARBA" id="ARBA00018074"/>
    </source>
</evidence>
<name>A0A2T7A1F2_TUBBO</name>
<dbReference type="GO" id="GO:0005776">
    <property type="term" value="C:autophagosome"/>
    <property type="evidence" value="ECO:0007669"/>
    <property type="project" value="TreeGrafter"/>
</dbReference>
<keyword evidence="22" id="KW-1185">Reference proteome</keyword>
<protein>
    <recommendedName>
        <fullName evidence="6 19">Autophagy-related protein 9</fullName>
    </recommendedName>
</protein>
<dbReference type="GO" id="GO:0034045">
    <property type="term" value="C:phagophore assembly site membrane"/>
    <property type="evidence" value="ECO:0007669"/>
    <property type="project" value="UniProtKB-SubCell"/>
</dbReference>
<evidence type="ECO:0000256" key="12">
    <source>
        <dbReference type="ARBA" id="ARBA00023055"/>
    </source>
</evidence>
<dbReference type="GO" id="GO:0000422">
    <property type="term" value="P:autophagy of mitochondrion"/>
    <property type="evidence" value="ECO:0007669"/>
    <property type="project" value="TreeGrafter"/>
</dbReference>
<comment type="catalytic activity">
    <reaction evidence="17">
        <text>a 1,2-diacyl-sn-glycero-3-phospho-(1D-myo-inositol-3-phosphate)(in) = a 1,2-diacyl-sn-glycero-3-phospho-(1D-myo-inositol-3-phosphate)(out)</text>
        <dbReference type="Rhea" id="RHEA:67920"/>
        <dbReference type="ChEBI" id="CHEBI:58088"/>
    </reaction>
</comment>
<keyword evidence="12 19" id="KW-0445">Lipid transport</keyword>
<evidence type="ECO:0000256" key="1">
    <source>
        <dbReference type="ARBA" id="ARBA00004439"/>
    </source>
</evidence>
<organism evidence="21 22">
    <name type="scientific">Tuber borchii</name>
    <name type="common">White truffle</name>
    <dbReference type="NCBI Taxonomy" id="42251"/>
    <lineage>
        <taxon>Eukaryota</taxon>
        <taxon>Fungi</taxon>
        <taxon>Dikarya</taxon>
        <taxon>Ascomycota</taxon>
        <taxon>Pezizomycotina</taxon>
        <taxon>Pezizomycetes</taxon>
        <taxon>Pezizales</taxon>
        <taxon>Tuberaceae</taxon>
        <taxon>Tuber</taxon>
    </lineage>
</organism>
<proteinExistence type="inferred from homology"/>
<evidence type="ECO:0000313" key="21">
    <source>
        <dbReference type="EMBL" id="PUU81566.1"/>
    </source>
</evidence>
<feature type="transmembrane region" description="Helical" evidence="19">
    <location>
        <begin position="448"/>
        <end position="472"/>
    </location>
</feature>
<evidence type="ECO:0000256" key="14">
    <source>
        <dbReference type="ARBA" id="ARBA00023329"/>
    </source>
</evidence>